<dbReference type="GO" id="GO:0005886">
    <property type="term" value="C:plasma membrane"/>
    <property type="evidence" value="ECO:0007669"/>
    <property type="project" value="UniProtKB-SubCell"/>
</dbReference>
<evidence type="ECO:0000313" key="13">
    <source>
        <dbReference type="Proteomes" id="UP000477543"/>
    </source>
</evidence>
<dbReference type="HAMAP" id="MF_00276">
    <property type="entry name" value="KdpC"/>
    <property type="match status" value="1"/>
</dbReference>
<evidence type="ECO:0000256" key="2">
    <source>
        <dbReference type="ARBA" id="ARBA00022475"/>
    </source>
</evidence>
<comment type="function">
    <text evidence="11">Part of the high-affinity ATP-driven potassium transport (or Kdp) system, which catalyzes the hydrolysis of ATP coupled with the electrogenic transport of potassium into the cytoplasm. This subunit acts as a catalytic chaperone that increases the ATP-binding affinity of the ATP-hydrolyzing subunit KdpB by the formation of a transient KdpB/KdpC/ATP ternary complex.</text>
</comment>
<dbReference type="PANTHER" id="PTHR30042">
    <property type="entry name" value="POTASSIUM-TRANSPORTING ATPASE C CHAIN"/>
    <property type="match status" value="1"/>
</dbReference>
<gene>
    <name evidence="11 12" type="primary">kdpC</name>
    <name evidence="12" type="ORF">GT020_09655</name>
</gene>
<dbReference type="NCBIfam" id="TIGR00681">
    <property type="entry name" value="kdpC"/>
    <property type="match status" value="1"/>
</dbReference>
<evidence type="ECO:0000313" key="12">
    <source>
        <dbReference type="EMBL" id="NAZ16327.1"/>
    </source>
</evidence>
<evidence type="ECO:0000256" key="6">
    <source>
        <dbReference type="ARBA" id="ARBA00022840"/>
    </source>
</evidence>
<evidence type="ECO:0000256" key="11">
    <source>
        <dbReference type="HAMAP-Rule" id="MF_00276"/>
    </source>
</evidence>
<comment type="caution">
    <text evidence="12">The sequence shown here is derived from an EMBL/GenBank/DDBJ whole genome shotgun (WGS) entry which is preliminary data.</text>
</comment>
<evidence type="ECO:0000256" key="10">
    <source>
        <dbReference type="ARBA" id="ARBA00023136"/>
    </source>
</evidence>
<dbReference type="InterPro" id="IPR003820">
    <property type="entry name" value="KdpC"/>
</dbReference>
<organism evidence="12 13">
    <name type="scientific">Glutamicibacter soli</name>
    <dbReference type="NCBI Taxonomy" id="453836"/>
    <lineage>
        <taxon>Bacteria</taxon>
        <taxon>Bacillati</taxon>
        <taxon>Actinomycetota</taxon>
        <taxon>Actinomycetes</taxon>
        <taxon>Micrococcales</taxon>
        <taxon>Micrococcaceae</taxon>
        <taxon>Glutamicibacter</taxon>
    </lineage>
</organism>
<dbReference type="EMBL" id="WYDN01000007">
    <property type="protein sequence ID" value="NAZ16327.1"/>
    <property type="molecule type" value="Genomic_DNA"/>
</dbReference>
<evidence type="ECO:0000256" key="9">
    <source>
        <dbReference type="ARBA" id="ARBA00023065"/>
    </source>
</evidence>
<keyword evidence="9 11" id="KW-0406">Ion transport</keyword>
<keyword evidence="7 11" id="KW-0630">Potassium</keyword>
<evidence type="ECO:0000256" key="4">
    <source>
        <dbReference type="ARBA" id="ARBA00022692"/>
    </source>
</evidence>
<keyword evidence="1 11" id="KW-0813">Transport</keyword>
<keyword evidence="2 11" id="KW-1003">Cell membrane</keyword>
<keyword evidence="3 11" id="KW-0633">Potassium transport</keyword>
<sequence>MKLSTSILRQLWTAARATALLVALLGVAYPLVVTAAGQVVFPAQANGSLLEHHGQTVGSALIGQAYLKPDGSPDPRYFQPRSSAGDFDALASGGSNLGPNDPELTKQITERRAQIAQFNGVPAAQVPADAVTASFSGLDPDISPDYAQLQVNRVAAARALNPAQVQELVHSLTKGPDAGFLGAGRVNVLELNLQLDAIKE</sequence>
<comment type="similarity">
    <text evidence="11">Belongs to the KdpC family.</text>
</comment>
<dbReference type="NCBIfam" id="NF001454">
    <property type="entry name" value="PRK00315.1"/>
    <property type="match status" value="1"/>
</dbReference>
<accession>A0A6L9G5G5</accession>
<dbReference type="AlphaFoldDB" id="A0A6L9G5G5"/>
<dbReference type="RefSeq" id="WP_161449064.1">
    <property type="nucleotide sequence ID" value="NZ_JBNBOD010000004.1"/>
</dbReference>
<evidence type="ECO:0000256" key="8">
    <source>
        <dbReference type="ARBA" id="ARBA00022989"/>
    </source>
</evidence>
<dbReference type="GO" id="GO:0008556">
    <property type="term" value="F:P-type potassium transmembrane transporter activity"/>
    <property type="evidence" value="ECO:0007669"/>
    <property type="project" value="InterPro"/>
</dbReference>
<protein>
    <recommendedName>
        <fullName evidence="11">Potassium-transporting ATPase KdpC subunit</fullName>
    </recommendedName>
    <alternativeName>
        <fullName evidence="11">ATP phosphohydrolase [potassium-transporting] C chain</fullName>
    </alternativeName>
    <alternativeName>
        <fullName evidence="11">Potassium-binding and translocating subunit C</fullName>
    </alternativeName>
    <alternativeName>
        <fullName evidence="11">Potassium-translocating ATPase C chain</fullName>
    </alternativeName>
</protein>
<comment type="subcellular location">
    <subcellularLocation>
        <location evidence="11">Cell membrane</location>
        <topology evidence="11">Single-pass membrane protein</topology>
    </subcellularLocation>
</comment>
<reference evidence="12 13" key="1">
    <citation type="submission" date="2020-01" db="EMBL/GenBank/DDBJ databases">
        <title>Glutamicibacter soli M275.</title>
        <authorList>
            <person name="Meng X."/>
        </authorList>
    </citation>
    <scope>NUCLEOTIDE SEQUENCE [LARGE SCALE GENOMIC DNA]</scope>
    <source>
        <strain evidence="12 13">M275</strain>
    </source>
</reference>
<dbReference type="GO" id="GO:0005524">
    <property type="term" value="F:ATP binding"/>
    <property type="evidence" value="ECO:0007669"/>
    <property type="project" value="UniProtKB-UniRule"/>
</dbReference>
<name>A0A6L9G5G5_9MICC</name>
<evidence type="ECO:0000256" key="7">
    <source>
        <dbReference type="ARBA" id="ARBA00022958"/>
    </source>
</evidence>
<keyword evidence="5 11" id="KW-0547">Nucleotide-binding</keyword>
<dbReference type="PANTHER" id="PTHR30042:SF2">
    <property type="entry name" value="POTASSIUM-TRANSPORTING ATPASE KDPC SUBUNIT"/>
    <property type="match status" value="1"/>
</dbReference>
<keyword evidence="8 11" id="KW-1133">Transmembrane helix</keyword>
<dbReference type="PIRSF" id="PIRSF001296">
    <property type="entry name" value="K_ATPase_KdpC"/>
    <property type="match status" value="1"/>
</dbReference>
<evidence type="ECO:0000256" key="1">
    <source>
        <dbReference type="ARBA" id="ARBA00022448"/>
    </source>
</evidence>
<dbReference type="Pfam" id="PF02669">
    <property type="entry name" value="KdpC"/>
    <property type="match status" value="1"/>
</dbReference>
<keyword evidence="10 11" id="KW-0472">Membrane</keyword>
<comment type="subunit">
    <text evidence="11">The system is composed of three essential subunits: KdpA, KdpB and KdpC.</text>
</comment>
<evidence type="ECO:0000256" key="3">
    <source>
        <dbReference type="ARBA" id="ARBA00022538"/>
    </source>
</evidence>
<proteinExistence type="inferred from homology"/>
<keyword evidence="4 11" id="KW-0812">Transmembrane</keyword>
<dbReference type="Proteomes" id="UP000477543">
    <property type="component" value="Unassembled WGS sequence"/>
</dbReference>
<evidence type="ECO:0000256" key="5">
    <source>
        <dbReference type="ARBA" id="ARBA00022741"/>
    </source>
</evidence>
<keyword evidence="6 11" id="KW-0067">ATP-binding</keyword>